<proteinExistence type="inferred from homology"/>
<reference evidence="5" key="1">
    <citation type="submission" date="2016-11" db="UniProtKB">
        <authorList>
            <consortium name="WormBaseParasite"/>
        </authorList>
    </citation>
    <scope>IDENTIFICATION</scope>
</reference>
<dbReference type="GO" id="GO:0008154">
    <property type="term" value="P:actin polymerization or depolymerization"/>
    <property type="evidence" value="ECO:0007669"/>
    <property type="project" value="TreeGrafter"/>
</dbReference>
<comment type="similarity">
    <text evidence="1">Belongs to the villin/gelsolin family.</text>
</comment>
<protein>
    <submittedName>
        <fullName evidence="5">HP domain-containing protein</fullName>
    </submittedName>
</protein>
<dbReference type="Pfam" id="PF00626">
    <property type="entry name" value="Gelsolin"/>
    <property type="match status" value="1"/>
</dbReference>
<dbReference type="SUPFAM" id="SSF47050">
    <property type="entry name" value="VHP, Villin headpiece domain"/>
    <property type="match status" value="1"/>
</dbReference>
<feature type="domain" description="HP" evidence="3">
    <location>
        <begin position="837"/>
        <end position="900"/>
    </location>
</feature>
<dbReference type="WBParaSite" id="L893_g11240.t1">
    <property type="protein sequence ID" value="L893_g11240.t1"/>
    <property type="gene ID" value="L893_g11240"/>
</dbReference>
<evidence type="ECO:0000313" key="5">
    <source>
        <dbReference type="WBParaSite" id="L893_g11240.t1"/>
    </source>
</evidence>
<dbReference type="Gene3D" id="1.10.950.10">
    <property type="entry name" value="Villin headpiece domain"/>
    <property type="match status" value="1"/>
</dbReference>
<sequence length="900" mass="101667">MLVTPTKTTPQMATVRCSPSISDRLSAITDDQCRWRKPAAGAESTPRPFSVSVGSGLSARKSALLQSSEGWRNRVKTPETDLQMLSSTKRLEKATGFVPRPKSANSTPVRIDRGMDKFFGSDVEQKAPATQLNVEDFDSVVGNDDRISPPQLQRARRPGRPPTKNSRKSVPVLTKNVEATSDKDLPVDYRQKKGDSEASAKAGLQAKEDFSAVQLKKCDTTSPYPSVMLIRIKGDVRPDVRLVAPRANSVNPCGVYILILQDRLFQYIGEFANLREKSAAAQMIFTITSTGELGCSAKVPESVLSEASYFWKVLGGFHEQSVPRELALLEDCFEDLAVQKANLVLRVTEDFSIQSVVRGEAPRVAILKPDETLIFDFGSEIYVWVGRSADRNAAKCAMDYAEQLRNQSIEGADLILGQKTGEGRGDWIVVRKIFQGLNDELFRRKFIDWASRTPNSTPKRRATSSPSEVIHDEVNEERIAEELGARLSALEPIEPVLILEETELRSDDENVYTESLAFWKLKGEVLVPLEGLDEFEESGCYVVKWMYRVERQGVRKFDGTQRDHDTGRQRVAYFYWLGKATTPKEQGVCALALRDLDRERRNHIRVLQNYEPEVFLGLFKGRLVIKGTGTNVFLVRNSRPSLRVAEEVSHPVVLRSQASYLVLDDSKKELLAVFGCDCDAPTISGTLKLTEARKPSGFTVSQAVDGDPRIQWEILRPDGWSEGHPPRFYRIFESEGEEKTGALTYRFSAFPFLQSVLSDCMLVDQGNSLWIWSDGPISTFALRVATRFWKDRKGPATVIYRSNEPAPFKALFPSWTPFETDEEEQQKKPESLESLLAERTRFWPLESLLKRDLPEGADMKHLERYLCPEEFEKVFKMGKDAFTRLPQWKQIRMRKEANLF</sequence>
<dbReference type="GO" id="GO:0005737">
    <property type="term" value="C:cytoplasm"/>
    <property type="evidence" value="ECO:0007669"/>
    <property type="project" value="TreeGrafter"/>
</dbReference>
<dbReference type="GO" id="GO:0015629">
    <property type="term" value="C:actin cytoskeleton"/>
    <property type="evidence" value="ECO:0007669"/>
    <property type="project" value="TreeGrafter"/>
</dbReference>
<dbReference type="SMART" id="SM00153">
    <property type="entry name" value="VHP"/>
    <property type="match status" value="1"/>
</dbReference>
<dbReference type="InterPro" id="IPR007123">
    <property type="entry name" value="Gelsolin-like_dom"/>
</dbReference>
<dbReference type="Pfam" id="PF02209">
    <property type="entry name" value="VHP"/>
    <property type="match status" value="1"/>
</dbReference>
<evidence type="ECO:0000256" key="2">
    <source>
        <dbReference type="SAM" id="MobiDB-lite"/>
    </source>
</evidence>
<dbReference type="SMART" id="SM00262">
    <property type="entry name" value="GEL"/>
    <property type="match status" value="4"/>
</dbReference>
<dbReference type="SUPFAM" id="SSF55753">
    <property type="entry name" value="Actin depolymerizing proteins"/>
    <property type="match status" value="4"/>
</dbReference>
<dbReference type="PANTHER" id="PTHR11977:SF45">
    <property type="entry name" value="SUPERVILLIN"/>
    <property type="match status" value="1"/>
</dbReference>
<accession>A0A1I7Y0P2</accession>
<dbReference type="PROSITE" id="PS51089">
    <property type="entry name" value="HP"/>
    <property type="match status" value="1"/>
</dbReference>
<name>A0A1I7Y0P2_9BILA</name>
<feature type="region of interest" description="Disordered" evidence="2">
    <location>
        <begin position="129"/>
        <end position="201"/>
    </location>
</feature>
<dbReference type="Gene3D" id="3.40.20.10">
    <property type="entry name" value="Severin"/>
    <property type="match status" value="4"/>
</dbReference>
<dbReference type="PANTHER" id="PTHR11977">
    <property type="entry name" value="VILLIN"/>
    <property type="match status" value="1"/>
</dbReference>
<dbReference type="InterPro" id="IPR003128">
    <property type="entry name" value="Villin_headpiece"/>
</dbReference>
<evidence type="ECO:0000313" key="4">
    <source>
        <dbReference type="Proteomes" id="UP000095287"/>
    </source>
</evidence>
<dbReference type="Proteomes" id="UP000095287">
    <property type="component" value="Unplaced"/>
</dbReference>
<dbReference type="GO" id="GO:0051014">
    <property type="term" value="P:actin filament severing"/>
    <property type="evidence" value="ECO:0007669"/>
    <property type="project" value="TreeGrafter"/>
</dbReference>
<dbReference type="GO" id="GO:0051016">
    <property type="term" value="P:barbed-end actin filament capping"/>
    <property type="evidence" value="ECO:0007669"/>
    <property type="project" value="TreeGrafter"/>
</dbReference>
<dbReference type="GO" id="GO:0005546">
    <property type="term" value="F:phosphatidylinositol-4,5-bisphosphate binding"/>
    <property type="evidence" value="ECO:0007669"/>
    <property type="project" value="TreeGrafter"/>
</dbReference>
<keyword evidence="4" id="KW-1185">Reference proteome</keyword>
<evidence type="ECO:0000256" key="1">
    <source>
        <dbReference type="ARBA" id="ARBA00008418"/>
    </source>
</evidence>
<dbReference type="InterPro" id="IPR036886">
    <property type="entry name" value="Villin_headpiece_dom_sf"/>
</dbReference>
<feature type="compositionally biased region" description="Basic and acidic residues" evidence="2">
    <location>
        <begin position="180"/>
        <end position="198"/>
    </location>
</feature>
<dbReference type="GO" id="GO:0051015">
    <property type="term" value="F:actin filament binding"/>
    <property type="evidence" value="ECO:0007669"/>
    <property type="project" value="InterPro"/>
</dbReference>
<dbReference type="AlphaFoldDB" id="A0A1I7Y0P2"/>
<dbReference type="InterPro" id="IPR029006">
    <property type="entry name" value="ADF-H/Gelsolin-like_dom_sf"/>
</dbReference>
<dbReference type="InterPro" id="IPR007122">
    <property type="entry name" value="Villin/Gelsolin"/>
</dbReference>
<organism evidence="4 5">
    <name type="scientific">Steinernema glaseri</name>
    <dbReference type="NCBI Taxonomy" id="37863"/>
    <lineage>
        <taxon>Eukaryota</taxon>
        <taxon>Metazoa</taxon>
        <taxon>Ecdysozoa</taxon>
        <taxon>Nematoda</taxon>
        <taxon>Chromadorea</taxon>
        <taxon>Rhabditida</taxon>
        <taxon>Tylenchina</taxon>
        <taxon>Panagrolaimomorpha</taxon>
        <taxon>Strongyloidoidea</taxon>
        <taxon>Steinernematidae</taxon>
        <taxon>Steinernema</taxon>
    </lineage>
</organism>
<evidence type="ECO:0000259" key="3">
    <source>
        <dbReference type="PROSITE" id="PS51089"/>
    </source>
</evidence>